<keyword evidence="2" id="KW-0812">Transmembrane</keyword>
<dbReference type="EMBL" id="JBBPHU010000001">
    <property type="protein sequence ID" value="KAK7524814.1"/>
    <property type="molecule type" value="Genomic_DNA"/>
</dbReference>
<sequence length="689" mass="74884">MAFPKLTPLQSRLAASLTALIVLIIIYMSMYPRNFASAAELESNLDHNHQRIHEARGVIDDDLLRQHEVLEGLVGSAWDDMDDEDKYPHAAYEPEFVVGVSKELVGRADTTSTGAEATLEGNTPAATTVSAGKTQTFRFANESVWGNYSQYMPTLPTIASREIVARNLDRELKRRDAHPGAEDVGQRAEWDDDELATPTRRQTADTRIVYISMNVCSGPAVNGTTTAAPPQLTMYVSTSNDNDSPGPNSDGEQAVLPLTGGFAGATVIATSNVYVSVHAPSPLPDGYSGDWDYEVAASIDAPYHAYNDRDPTEAFAYFVDSDTTSALIVTDNLTTTKTGSDDYKAWMQAVDPFYVYTFNRNITAINGLERSYCALRNAQAQAPTAVLTGMTTRGLGNKPKQQFFVQNLNGSTSYEAFPVMQGNSTASGAGVVGGGGQVWPVVGFTTKSDNNCQIIFNLTFCDEVSYAVPSNPDRFSGMEPLRDLYDNHAMSIYQNFDYTLQQTACNTTTTAQYSLAKNCTDCAKSYKNWLCAVTIPRCEDFSASDKWLQPRNVASPFINGTTIAETPFADNVKEYNSTLRNRLYANSSRNSLIDTVVQPGPYKELLPCDDLCYSLVQSCPATMSFACPLKGKGLEQSYGTRDGNGGGTLTCSYLGAIFYVNAAGSLWGGAVVLKSFVFAALAAGWMVWV</sequence>
<evidence type="ECO:0000313" key="3">
    <source>
        <dbReference type="EMBL" id="KAK7524814.1"/>
    </source>
</evidence>
<dbReference type="Pfam" id="PF12929">
    <property type="entry name" value="Mid1"/>
    <property type="match status" value="1"/>
</dbReference>
<protein>
    <submittedName>
        <fullName evidence="3">Uncharacterized protein</fullName>
    </submittedName>
</protein>
<keyword evidence="4" id="KW-1185">Reference proteome</keyword>
<accession>A0ABR1L143</accession>
<feature type="region of interest" description="Disordered" evidence="1">
    <location>
        <begin position="174"/>
        <end position="199"/>
    </location>
</feature>
<keyword evidence="2" id="KW-0472">Membrane</keyword>
<reference evidence="3 4" key="1">
    <citation type="submission" date="2024-04" db="EMBL/GenBank/DDBJ databases">
        <title>Phyllosticta paracitricarpa is synonymous to the EU quarantine fungus P. citricarpa based on phylogenomic analyses.</title>
        <authorList>
            <consortium name="Lawrence Berkeley National Laboratory"/>
            <person name="Van Ingen-Buijs V.A."/>
            <person name="Van Westerhoven A.C."/>
            <person name="Haridas S."/>
            <person name="Skiadas P."/>
            <person name="Martin F."/>
            <person name="Groenewald J.Z."/>
            <person name="Crous P.W."/>
            <person name="Seidl M.F."/>
        </authorList>
    </citation>
    <scope>NUCLEOTIDE SEQUENCE [LARGE SCALE GENOMIC DNA]</scope>
    <source>
        <strain evidence="3 4">CBS 123371</strain>
    </source>
</reference>
<name>A0ABR1L143_9PEZI</name>
<comment type="caution">
    <text evidence="3">The sequence shown here is derived from an EMBL/GenBank/DDBJ whole genome shotgun (WGS) entry which is preliminary data.</text>
</comment>
<feature type="compositionally biased region" description="Basic and acidic residues" evidence="1">
    <location>
        <begin position="174"/>
        <end position="189"/>
    </location>
</feature>
<dbReference type="InterPro" id="IPR024338">
    <property type="entry name" value="MID1/Yam8"/>
</dbReference>
<keyword evidence="2" id="KW-1133">Transmembrane helix</keyword>
<evidence type="ECO:0000313" key="4">
    <source>
        <dbReference type="Proteomes" id="UP001363622"/>
    </source>
</evidence>
<dbReference type="PANTHER" id="PTHR39142:SF1">
    <property type="entry name" value="AEL197CP"/>
    <property type="match status" value="1"/>
</dbReference>
<dbReference type="Proteomes" id="UP001363622">
    <property type="component" value="Unassembled WGS sequence"/>
</dbReference>
<evidence type="ECO:0000256" key="1">
    <source>
        <dbReference type="SAM" id="MobiDB-lite"/>
    </source>
</evidence>
<dbReference type="PANTHER" id="PTHR39142">
    <property type="entry name" value="MID1P"/>
    <property type="match status" value="1"/>
</dbReference>
<feature type="transmembrane region" description="Helical" evidence="2">
    <location>
        <begin position="666"/>
        <end position="688"/>
    </location>
</feature>
<organism evidence="3 4">
    <name type="scientific">Phyllosticta citriasiana</name>
    <dbReference type="NCBI Taxonomy" id="595635"/>
    <lineage>
        <taxon>Eukaryota</taxon>
        <taxon>Fungi</taxon>
        <taxon>Dikarya</taxon>
        <taxon>Ascomycota</taxon>
        <taxon>Pezizomycotina</taxon>
        <taxon>Dothideomycetes</taxon>
        <taxon>Dothideomycetes incertae sedis</taxon>
        <taxon>Botryosphaeriales</taxon>
        <taxon>Phyllostictaceae</taxon>
        <taxon>Phyllosticta</taxon>
    </lineage>
</organism>
<evidence type="ECO:0000256" key="2">
    <source>
        <dbReference type="SAM" id="Phobius"/>
    </source>
</evidence>
<proteinExistence type="predicted"/>
<gene>
    <name evidence="3" type="ORF">IWZ03DRAFT_34269</name>
</gene>